<dbReference type="AlphaFoldDB" id="A0A4Y2Q9D9"/>
<sequence length="93" mass="10347">MDDLECGIESLGTAERSFEPEWKLLKTWNEDLKCGTSLERGAKPETGTEALKCGNGWPAEERNLKAERNQCRKTEASKKRNGSSTSGTEVLEK</sequence>
<dbReference type="EMBL" id="BGPR01013211">
    <property type="protein sequence ID" value="GBN59673.1"/>
    <property type="molecule type" value="Genomic_DNA"/>
</dbReference>
<accession>A0A4Y2Q9D9</accession>
<feature type="region of interest" description="Disordered" evidence="1">
    <location>
        <begin position="64"/>
        <end position="93"/>
    </location>
</feature>
<dbReference type="Proteomes" id="UP000499080">
    <property type="component" value="Unassembled WGS sequence"/>
</dbReference>
<keyword evidence="3" id="KW-1185">Reference proteome</keyword>
<evidence type="ECO:0000313" key="2">
    <source>
        <dbReference type="EMBL" id="GBN59673.1"/>
    </source>
</evidence>
<protein>
    <submittedName>
        <fullName evidence="2">Uncharacterized protein</fullName>
    </submittedName>
</protein>
<evidence type="ECO:0000313" key="3">
    <source>
        <dbReference type="Proteomes" id="UP000499080"/>
    </source>
</evidence>
<organism evidence="2 3">
    <name type="scientific">Araneus ventricosus</name>
    <name type="common">Orbweaver spider</name>
    <name type="synonym">Epeira ventricosa</name>
    <dbReference type="NCBI Taxonomy" id="182803"/>
    <lineage>
        <taxon>Eukaryota</taxon>
        <taxon>Metazoa</taxon>
        <taxon>Ecdysozoa</taxon>
        <taxon>Arthropoda</taxon>
        <taxon>Chelicerata</taxon>
        <taxon>Arachnida</taxon>
        <taxon>Araneae</taxon>
        <taxon>Araneomorphae</taxon>
        <taxon>Entelegynae</taxon>
        <taxon>Araneoidea</taxon>
        <taxon>Araneidae</taxon>
        <taxon>Araneus</taxon>
    </lineage>
</organism>
<name>A0A4Y2Q9D9_ARAVE</name>
<evidence type="ECO:0000256" key="1">
    <source>
        <dbReference type="SAM" id="MobiDB-lite"/>
    </source>
</evidence>
<reference evidence="2 3" key="1">
    <citation type="journal article" date="2019" name="Sci. Rep.">
        <title>Orb-weaving spider Araneus ventricosus genome elucidates the spidroin gene catalogue.</title>
        <authorList>
            <person name="Kono N."/>
            <person name="Nakamura H."/>
            <person name="Ohtoshi R."/>
            <person name="Moran D.A.P."/>
            <person name="Shinohara A."/>
            <person name="Yoshida Y."/>
            <person name="Fujiwara M."/>
            <person name="Mori M."/>
            <person name="Tomita M."/>
            <person name="Arakawa K."/>
        </authorList>
    </citation>
    <scope>NUCLEOTIDE SEQUENCE [LARGE SCALE GENOMIC DNA]</scope>
</reference>
<comment type="caution">
    <text evidence="2">The sequence shown here is derived from an EMBL/GenBank/DDBJ whole genome shotgun (WGS) entry which is preliminary data.</text>
</comment>
<proteinExistence type="predicted"/>
<gene>
    <name evidence="2" type="ORF">AVEN_233751_1</name>
</gene>
<feature type="compositionally biased region" description="Polar residues" evidence="1">
    <location>
        <begin position="82"/>
        <end position="93"/>
    </location>
</feature>
<feature type="compositionally biased region" description="Basic and acidic residues" evidence="1">
    <location>
        <begin position="64"/>
        <end position="78"/>
    </location>
</feature>